<gene>
    <name evidence="1" type="ORF">IF1G_03936</name>
</gene>
<dbReference type="PANTHER" id="PTHR38797">
    <property type="entry name" value="NUCLEAR PORE COMPLEX PROTEIN NUP85-RELATED"/>
    <property type="match status" value="1"/>
</dbReference>
<protein>
    <submittedName>
        <fullName evidence="1">Uncharacterized protein</fullName>
    </submittedName>
</protein>
<accession>A0A545W3V0</accession>
<dbReference type="AlphaFoldDB" id="A0A545W3V0"/>
<name>A0A545W3V0_9HYPO</name>
<dbReference type="Pfam" id="PF12311">
    <property type="entry name" value="DUF3632"/>
    <property type="match status" value="1"/>
</dbReference>
<evidence type="ECO:0000313" key="2">
    <source>
        <dbReference type="Proteomes" id="UP000315783"/>
    </source>
</evidence>
<dbReference type="STRING" id="43265.A0A545W3V0"/>
<dbReference type="EMBL" id="SPUK01000004">
    <property type="protein sequence ID" value="TQV98193.1"/>
    <property type="molecule type" value="Genomic_DNA"/>
</dbReference>
<proteinExistence type="predicted"/>
<keyword evidence="2" id="KW-1185">Reference proteome</keyword>
<comment type="caution">
    <text evidence="1">The sequence shown here is derived from an EMBL/GenBank/DDBJ whole genome shotgun (WGS) entry which is preliminary data.</text>
</comment>
<reference evidence="1 2" key="1">
    <citation type="journal article" date="2019" name="Appl. Microbiol. Biotechnol.">
        <title>Genome sequence of Isaria javanica and comparative genome analysis insights into family S53 peptidase evolution in fungal entomopathogens.</title>
        <authorList>
            <person name="Lin R."/>
            <person name="Zhang X."/>
            <person name="Xin B."/>
            <person name="Zou M."/>
            <person name="Gao Y."/>
            <person name="Qin F."/>
            <person name="Hu Q."/>
            <person name="Xie B."/>
            <person name="Cheng X."/>
        </authorList>
    </citation>
    <scope>NUCLEOTIDE SEQUENCE [LARGE SCALE GENOMIC DNA]</scope>
    <source>
        <strain evidence="1 2">IJ1G</strain>
    </source>
</reference>
<dbReference type="PANTHER" id="PTHR38797:SF4">
    <property type="entry name" value="NUCLEAR PORE COMPLEX PROTEIN NUP85"/>
    <property type="match status" value="1"/>
</dbReference>
<organism evidence="1 2">
    <name type="scientific">Cordyceps javanica</name>
    <dbReference type="NCBI Taxonomy" id="43265"/>
    <lineage>
        <taxon>Eukaryota</taxon>
        <taxon>Fungi</taxon>
        <taxon>Dikarya</taxon>
        <taxon>Ascomycota</taxon>
        <taxon>Pezizomycotina</taxon>
        <taxon>Sordariomycetes</taxon>
        <taxon>Hypocreomycetidae</taxon>
        <taxon>Hypocreales</taxon>
        <taxon>Cordycipitaceae</taxon>
        <taxon>Cordyceps</taxon>
    </lineage>
</organism>
<dbReference type="OrthoDB" id="3350591at2759"/>
<dbReference type="Proteomes" id="UP000315783">
    <property type="component" value="Unassembled WGS sequence"/>
</dbReference>
<dbReference type="InterPro" id="IPR022085">
    <property type="entry name" value="OpdG"/>
</dbReference>
<evidence type="ECO:0000313" key="1">
    <source>
        <dbReference type="EMBL" id="TQV98193.1"/>
    </source>
</evidence>
<sequence length="285" mass="31565">MSTAPLKSTEVPTGDALAKQIAEIIDVEVKDAASLAKPTSTQDTADKIDQLFQKTIAANKDGAEDFLYTFWDVVLKSVVTIPATDQRLQQLINVIEALQKKNTAEVEIWDAKTSVWKDLPMLGPALREAWNFKPELKQGKEDHAALQKWISLNSFAARILGHQLQSSFNLGLWELRAGLEEKHPSEASRDLHLNTASEWLWHAGDELHRLSGAAATLKQDEVDVTRTGSLVDAPSKGPSKDRWAFWKKRLGDLSSDLSCAAKEEGLKERVDGVIKKMDTIEKGGK</sequence>
<dbReference type="InterPro" id="IPR053204">
    <property type="entry name" value="Oxopyrrolidines_Biosynth-assoc"/>
</dbReference>